<evidence type="ECO:0000313" key="1">
    <source>
        <dbReference type="EMBL" id="AUV58971.1"/>
    </source>
</evidence>
<reference evidence="1" key="1">
    <citation type="submission" date="2018-01" db="EMBL/GenBank/DDBJ databases">
        <title>Draft genome sequence of Bandra megavirus.</title>
        <authorList>
            <person name="Chatterjee A."/>
            <person name="Yadav R."/>
            <person name="Kondabagil K."/>
        </authorList>
    </citation>
    <scope>NUCLEOTIDE SEQUENCE</scope>
    <source>
        <strain evidence="1">KK-1</strain>
    </source>
</reference>
<sequence>MTMYIVSWKGLPRHFLKKRGGMTLDHGILKDEYIVIEDISLSVSAPDKQTALTKAVNDFYSLGINGDYLLYENLDITTQVLEKMNPVIHELKDGMVFQITEASSVMYKGFKLE</sequence>
<protein>
    <submittedName>
        <fullName evidence="1">Uncharacterized protein</fullName>
    </submittedName>
</protein>
<dbReference type="EMBL" id="MG779390">
    <property type="protein sequence ID" value="AUV58971.1"/>
    <property type="molecule type" value="Genomic_DNA"/>
</dbReference>
<accession>A0A2K9V9T9</accession>
<proteinExistence type="predicted"/>
<organism evidence="1">
    <name type="scientific">Bandra megavirus</name>
    <dbReference type="NCBI Taxonomy" id="2071566"/>
    <lineage>
        <taxon>Viruses</taxon>
        <taxon>Varidnaviria</taxon>
        <taxon>Bamfordvirae</taxon>
        <taxon>Nucleocytoviricota</taxon>
        <taxon>Megaviricetes</taxon>
        <taxon>Imitervirales</taxon>
        <taxon>Mimiviridae</taxon>
        <taxon>Megamimivirinae</taxon>
        <taxon>Megavirus</taxon>
    </lineage>
</organism>
<name>A0A2K9V9T9_9VIRU</name>